<keyword evidence="3 10" id="KW-0032">Aminotransferase</keyword>
<comment type="cofactor">
    <cofactor evidence="9">
        <name>Mg(2+)</name>
        <dbReference type="ChEBI" id="CHEBI:18420"/>
    </cofactor>
</comment>
<dbReference type="OrthoDB" id="9801834at2"/>
<evidence type="ECO:0000256" key="6">
    <source>
        <dbReference type="ARBA" id="ARBA00022756"/>
    </source>
</evidence>
<feature type="binding site" evidence="10">
    <location>
        <position position="486"/>
    </location>
    <ligand>
        <name>pyridoxal 5'-phosphate</name>
        <dbReference type="ChEBI" id="CHEBI:597326"/>
    </ligand>
</feature>
<comment type="similarity">
    <text evidence="9">Belongs to the dethiobiotin synthetase family.</text>
</comment>
<dbReference type="GO" id="GO:0004141">
    <property type="term" value="F:dethiobiotin synthase activity"/>
    <property type="evidence" value="ECO:0007669"/>
    <property type="project" value="UniProtKB-UniRule"/>
</dbReference>
<name>M1WLD8_PSEP2</name>
<accession>M1WLD8</accession>
<feature type="binding site" evidence="9">
    <location>
        <position position="54"/>
    </location>
    <ligand>
        <name>Mg(2+)</name>
        <dbReference type="ChEBI" id="CHEBI:18420"/>
    </ligand>
</feature>
<dbReference type="GO" id="GO:0005737">
    <property type="term" value="C:cytoplasm"/>
    <property type="evidence" value="ECO:0007669"/>
    <property type="project" value="UniProtKB-SubCell"/>
</dbReference>
<dbReference type="GO" id="GO:0009102">
    <property type="term" value="P:biotin biosynthetic process"/>
    <property type="evidence" value="ECO:0007669"/>
    <property type="project" value="UniProtKB-UniRule"/>
</dbReference>
<comment type="pathway">
    <text evidence="2 10">Cofactor biosynthesis; biotin biosynthesis; 7,8-diaminononanoate from 8-amino-7-oxononanoate (SAM route): step 1/1.</text>
</comment>
<dbReference type="PATRIC" id="fig|879567.3.peg.472"/>
<dbReference type="HOGENOM" id="CLU_017154_1_0_7"/>
<dbReference type="EMBL" id="FO203427">
    <property type="protein sequence ID" value="CCH47690.1"/>
    <property type="molecule type" value="Genomic_DNA"/>
</dbReference>
<dbReference type="GO" id="GO:0030170">
    <property type="term" value="F:pyridoxal phosphate binding"/>
    <property type="evidence" value="ECO:0007669"/>
    <property type="project" value="UniProtKB-UniRule"/>
</dbReference>
<sequence>MNGYFITGTDTGVGKTNVTAALLRCFLDAGHNALAIKPIQTGCRKTVDGFIAEDVETYAQFTESYFPKGYPDACCRKFHPACSPHLAAQLVEEELDVEKLTYDIKQLSADKQLVLVEGAGGALVPLGQGETLLDLMERLALPVILVADNRLGVVNHALMTVKAIRERGLTLAGIVMTNTSPVQDDAYLRQNNIETIAEYGDVSILAEIPYFTREKRAISIIHHTKKIVAALEKKTTDDIDCVKAEVDFDQRYIWHPYTSALNPLPSVKVHGTRGTKIILEDGAELIDGMASWWCAIHGYGHPKLKSALRFQLGRMSHVMFGGLTHDPAIKLCRNLQKMTPDGLDHVFLADSGSVSVEVAIKMALQYMQADGQKKRTKLFTIRGGYHGDTSGAMSVCDPTGGMHHLFSSLLPQQIFASRPSCGFDDEFFPACLDEAREIISKHEAELAAIILEPIVQGAGGMYFYHPQYLSGLRALANEFGILLILDEIATGFGRTGKLFACEWSDVIPDIMCVGKALTGGTMTLAATLATHEVAATISRDGGVFMHGPTFMANPLACAVANASLEILQTTNWADLVNNIEGWLKEALTPCRRLSAVKDVRVLGAIGVVELNSTVDVEKLQSFFIKRGVWLRPFGKLIYTMPPYTMSHDEIKTLGTAIFDAISTNAHVEGN</sequence>
<reference evidence="12" key="2">
    <citation type="journal article" date="2013" name="Stand. Genomic Sci.">
        <title>Complete genome sequence of Desulfocapsa sulfexigens, a marine deltaproteobacterium specialized in disproportionating inorganic sulfur compounds.</title>
        <authorList>
            <person name="Finster K.W."/>
            <person name="Kjeldsen K.U."/>
            <person name="Kube M."/>
            <person name="Reinhardt R."/>
            <person name="Mussmann M."/>
            <person name="Amann R."/>
            <person name="Schreiber L."/>
        </authorList>
    </citation>
    <scope>NUCLEOTIDE SEQUENCE [LARGE SCALE GENOMIC DNA]</scope>
    <source>
        <strain evidence="12">DSM 10523 / SB164P1</strain>
    </source>
</reference>
<dbReference type="KEGG" id="dpi:BN4_10452"/>
<dbReference type="NCBIfam" id="TIGR00347">
    <property type="entry name" value="bioD"/>
    <property type="match status" value="1"/>
</dbReference>
<keyword evidence="9" id="KW-0963">Cytoplasm</keyword>
<keyword evidence="5 10" id="KW-0949">S-adenosyl-L-methionine</keyword>
<evidence type="ECO:0000256" key="9">
    <source>
        <dbReference type="HAMAP-Rule" id="MF_00336"/>
    </source>
</evidence>
<feature type="binding site" evidence="9">
    <location>
        <begin position="117"/>
        <end position="120"/>
    </location>
    <ligand>
        <name>ATP</name>
        <dbReference type="ChEBI" id="CHEBI:30616"/>
    </ligand>
</feature>
<evidence type="ECO:0000256" key="8">
    <source>
        <dbReference type="ARBA" id="ARBA00048449"/>
    </source>
</evidence>
<feature type="binding site" evidence="10">
    <location>
        <begin position="352"/>
        <end position="353"/>
    </location>
    <ligand>
        <name>pyridoxal 5'-phosphate</name>
        <dbReference type="ChEBI" id="CHEBI:597326"/>
    </ligand>
</feature>
<feature type="binding site" evidence="10">
    <location>
        <position position="292"/>
    </location>
    <ligand>
        <name>substrate</name>
    </ligand>
</feature>
<feature type="binding site" evidence="10">
    <location>
        <position position="385"/>
    </location>
    <ligand>
        <name>substrate</name>
    </ligand>
</feature>
<dbReference type="GO" id="GO:0004015">
    <property type="term" value="F:adenosylmethionine-8-amino-7-oxononanoate transaminase activity"/>
    <property type="evidence" value="ECO:0007669"/>
    <property type="project" value="UniProtKB-UniRule"/>
</dbReference>
<evidence type="ECO:0000313" key="11">
    <source>
        <dbReference type="EMBL" id="CCH47690.1"/>
    </source>
</evidence>
<dbReference type="PANTHER" id="PTHR42684:SF17">
    <property type="entry name" value="ADENOSYLMETHIONINE-8-AMINO-7-OXONONANOATE AMINOTRANSFERASE"/>
    <property type="match status" value="1"/>
</dbReference>
<keyword evidence="6 9" id="KW-0093">Biotin biosynthesis</keyword>
<proteinExistence type="inferred from homology"/>
<dbReference type="SUPFAM" id="SSF53383">
    <property type="entry name" value="PLP-dependent transferases"/>
    <property type="match status" value="1"/>
</dbReference>
<dbReference type="GO" id="GO:0005524">
    <property type="term" value="F:ATP binding"/>
    <property type="evidence" value="ECO:0007669"/>
    <property type="project" value="UniProtKB-UniRule"/>
</dbReference>
<comment type="similarity">
    <text evidence="10">Belongs to the class-III pyridoxal-phosphate-dependent aminotransferase family. BioA subfamily.</text>
</comment>
<dbReference type="GO" id="GO:0000287">
    <property type="term" value="F:magnesium ion binding"/>
    <property type="evidence" value="ECO:0007669"/>
    <property type="project" value="UniProtKB-UniRule"/>
</dbReference>
<keyword evidence="9" id="KW-0547">Nucleotide-binding</keyword>
<dbReference type="Gene3D" id="3.40.640.10">
    <property type="entry name" value="Type I PLP-dependent aspartate aminotransferase-like (Major domain)"/>
    <property type="match status" value="1"/>
</dbReference>
<dbReference type="InterPro" id="IPR049704">
    <property type="entry name" value="Aminotrans_3_PPA_site"/>
</dbReference>
<dbReference type="EC" id="2.6.1.62" evidence="10"/>
<dbReference type="UniPathway" id="UPA00078">
    <property type="reaction ID" value="UER00160"/>
</dbReference>
<dbReference type="NCBIfam" id="NF004624">
    <property type="entry name" value="PRK05964.1"/>
    <property type="match status" value="1"/>
</dbReference>
<dbReference type="FunFam" id="3.40.640.10:FF:000041">
    <property type="entry name" value="Adenosylmethionine-8-amino-7-oxononanoate aminotransferase"/>
    <property type="match status" value="1"/>
</dbReference>
<organism evidence="11 12">
    <name type="scientific">Pseudodesulfovibrio piezophilus (strain DSM 21447 / JCM 15486 / C1TLV30)</name>
    <name type="common">Desulfovibrio piezophilus</name>
    <dbReference type="NCBI Taxonomy" id="1322246"/>
    <lineage>
        <taxon>Bacteria</taxon>
        <taxon>Pseudomonadati</taxon>
        <taxon>Thermodesulfobacteriota</taxon>
        <taxon>Desulfovibrionia</taxon>
        <taxon>Desulfovibrionales</taxon>
        <taxon>Desulfovibrionaceae</taxon>
    </lineage>
</organism>
<keyword evidence="9" id="KW-0460">Magnesium</keyword>
<dbReference type="InterPro" id="IPR015422">
    <property type="entry name" value="PyrdxlP-dep_Trfase_small"/>
</dbReference>
<feature type="binding site" evidence="9">
    <location>
        <position position="41"/>
    </location>
    <ligand>
        <name>substrate</name>
    </ligand>
</feature>
<keyword evidence="7 10" id="KW-0663">Pyridoxal phosphate</keyword>
<dbReference type="InterPro" id="IPR004472">
    <property type="entry name" value="DTB_synth_BioD"/>
</dbReference>
<dbReference type="CDD" id="cd00610">
    <property type="entry name" value="OAT_like"/>
    <property type="match status" value="1"/>
</dbReference>
<feature type="binding site" evidence="10">
    <location>
        <begin position="548"/>
        <end position="549"/>
    </location>
    <ligand>
        <name>pyridoxal 5'-phosphate</name>
        <dbReference type="ChEBI" id="CHEBI:597326"/>
    </ligand>
</feature>
<dbReference type="STRING" id="1322246.BN4_10452"/>
<dbReference type="PROSITE" id="PS00600">
    <property type="entry name" value="AA_TRANSFER_CLASS_3"/>
    <property type="match status" value="1"/>
</dbReference>
<feature type="site" description="Participates in the substrate recognition with KAPA and in a stacking interaction with the adenine ring of SAM" evidence="10">
    <location>
        <position position="257"/>
    </location>
</feature>
<evidence type="ECO:0000256" key="2">
    <source>
        <dbReference type="ARBA" id="ARBA00005063"/>
    </source>
</evidence>
<dbReference type="EC" id="6.3.3.3" evidence="9"/>
<dbReference type="RefSeq" id="WP_015413745.1">
    <property type="nucleotide sequence ID" value="NC_020409.1"/>
</dbReference>
<comment type="caution">
    <text evidence="9">Lacks conserved residue(s) required for the propagation of feature annotation.</text>
</comment>
<feature type="modified residue" description="N6-(pyridoxal phosphate)lysine" evidence="10">
    <location>
        <position position="515"/>
    </location>
</feature>
<feature type="active site" evidence="9">
    <location>
        <position position="37"/>
    </location>
</feature>
<comment type="catalytic activity">
    <reaction evidence="9">
        <text>(7R,8S)-7,8-diammoniononanoate + CO2 + ATP = (4R,5S)-dethiobiotin + ADP + phosphate + 3 H(+)</text>
        <dbReference type="Rhea" id="RHEA:15805"/>
        <dbReference type="ChEBI" id="CHEBI:15378"/>
        <dbReference type="ChEBI" id="CHEBI:16526"/>
        <dbReference type="ChEBI" id="CHEBI:30616"/>
        <dbReference type="ChEBI" id="CHEBI:43474"/>
        <dbReference type="ChEBI" id="CHEBI:149469"/>
        <dbReference type="ChEBI" id="CHEBI:149473"/>
        <dbReference type="ChEBI" id="CHEBI:456216"/>
        <dbReference type="EC" id="6.3.3.3"/>
    </reaction>
</comment>
<dbReference type="Gene3D" id="3.40.50.300">
    <property type="entry name" value="P-loop containing nucleotide triphosphate hydrolases"/>
    <property type="match status" value="1"/>
</dbReference>
<keyword evidence="4 10" id="KW-0808">Transferase</keyword>
<dbReference type="InterPro" id="IPR005814">
    <property type="entry name" value="Aminotrans_3"/>
</dbReference>
<comment type="function">
    <text evidence="10">Catalyzes the transfer of the alpha-amino group from S-adenosyl-L-methionine (SAM) to 7-keto-8-aminopelargonic acid (KAPA) to form 7,8-diaminopelargonic acid (DAPA). It is the only aminotransferase known to utilize SAM as an amino donor.</text>
</comment>
<dbReference type="InterPro" id="IPR015424">
    <property type="entry name" value="PyrdxlP-dep_Trfase"/>
</dbReference>
<gene>
    <name evidence="9" type="primary">bioD</name>
    <name evidence="10" type="synonym">bioA</name>
    <name evidence="11" type="ordered locus">BN4_10452</name>
</gene>
<keyword evidence="12" id="KW-1185">Reference proteome</keyword>
<dbReference type="eggNOG" id="COG0161">
    <property type="taxonomic scope" value="Bacteria"/>
</dbReference>
<feature type="binding site" evidence="10">
    <location>
        <position position="631"/>
    </location>
    <ligand>
        <name>substrate</name>
    </ligand>
</feature>
<feature type="binding site" evidence="9">
    <location>
        <position position="54"/>
    </location>
    <ligand>
        <name>ATP</name>
        <dbReference type="ChEBI" id="CHEBI:30616"/>
    </ligand>
</feature>
<dbReference type="CDD" id="cd03109">
    <property type="entry name" value="DTBS"/>
    <property type="match status" value="1"/>
</dbReference>
<feature type="binding site" evidence="9">
    <location>
        <position position="117"/>
    </location>
    <ligand>
        <name>Mg(2+)</name>
        <dbReference type="ChEBI" id="CHEBI:18420"/>
    </ligand>
</feature>
<comment type="subcellular location">
    <subcellularLocation>
        <location evidence="9">Cytoplasm</location>
    </subcellularLocation>
</comment>
<dbReference type="HAMAP" id="MF_00834">
    <property type="entry name" value="BioA"/>
    <property type="match status" value="1"/>
</dbReference>
<comment type="pathway">
    <text evidence="9">Cofactor biosynthesis; biotin biosynthesis; biotin from 7,8-diaminononanoate: step 1/2.</text>
</comment>
<comment type="subunit">
    <text evidence="9">Homodimer.</text>
</comment>
<feature type="binding site" evidence="9">
    <location>
        <position position="16"/>
    </location>
    <ligand>
        <name>Mg(2+)</name>
        <dbReference type="ChEBI" id="CHEBI:18420"/>
    </ligand>
</feature>
<evidence type="ECO:0000256" key="1">
    <source>
        <dbReference type="ARBA" id="ARBA00001933"/>
    </source>
</evidence>
<keyword evidence="9" id="KW-0436">Ligase</keyword>
<reference evidence="11 12" key="1">
    <citation type="journal article" date="2013" name="PLoS ONE">
        <title>The first genomic and proteomic characterization of a deep-sea sulfate reducer: insights into the piezophilic lifestyle of Desulfovibrio piezophilus.</title>
        <authorList>
            <person name="Pradel N."/>
            <person name="Ji B."/>
            <person name="Gimenez G."/>
            <person name="Talla E."/>
            <person name="Lenoble P."/>
            <person name="Garel M."/>
            <person name="Tamburini C."/>
            <person name="Fourquet P."/>
            <person name="Lebrun R."/>
            <person name="Bertin P."/>
            <person name="Denis Y."/>
            <person name="Pophillat M."/>
            <person name="Barbe V."/>
            <person name="Ollivier B."/>
            <person name="Dolla A."/>
        </authorList>
    </citation>
    <scope>NUCLEOTIDE SEQUENCE [LARGE SCALE GENOMIC DNA]</scope>
    <source>
        <strain evidence="12">DSM 10523 / SB164P1</strain>
    </source>
</reference>
<comment type="function">
    <text evidence="9">Catalyzes a mechanistically unusual reaction, the ATP-dependent insertion of CO2 between the N7 and N8 nitrogen atoms of 7,8-diaminopelargonic acid (DAPA, also called 7,8-diammoniononanoate) to form a ureido ring.</text>
</comment>
<dbReference type="InterPro" id="IPR027417">
    <property type="entry name" value="P-loop_NTPase"/>
</dbReference>
<dbReference type="Proteomes" id="UP000011724">
    <property type="component" value="Chromosome"/>
</dbReference>
<evidence type="ECO:0000256" key="5">
    <source>
        <dbReference type="ARBA" id="ARBA00022691"/>
    </source>
</evidence>
<dbReference type="NCBIfam" id="NF005940">
    <property type="entry name" value="PRK07986.1"/>
    <property type="match status" value="1"/>
</dbReference>
<dbReference type="InterPro" id="IPR015421">
    <property type="entry name" value="PyrdxlP-dep_Trfase_major"/>
</dbReference>
<keyword evidence="9" id="KW-0067">ATP-binding</keyword>
<dbReference type="Pfam" id="PF13500">
    <property type="entry name" value="AAA_26"/>
    <property type="match status" value="1"/>
</dbReference>
<comment type="catalytic activity">
    <reaction evidence="8 10">
        <text>(8S)-8-amino-7-oxononanoate + S-adenosyl-L-methionine = S-adenosyl-4-methylsulfanyl-2-oxobutanoate + (7R,8S)-7,8-diammoniononanoate</text>
        <dbReference type="Rhea" id="RHEA:16861"/>
        <dbReference type="ChEBI" id="CHEBI:16490"/>
        <dbReference type="ChEBI" id="CHEBI:59789"/>
        <dbReference type="ChEBI" id="CHEBI:149468"/>
        <dbReference type="ChEBI" id="CHEBI:149469"/>
        <dbReference type="EC" id="2.6.1.62"/>
    </reaction>
</comment>
<dbReference type="SUPFAM" id="SSF52540">
    <property type="entry name" value="P-loop containing nucleoside triphosphate hydrolases"/>
    <property type="match status" value="1"/>
</dbReference>
<dbReference type="AlphaFoldDB" id="M1WLD8"/>
<evidence type="ECO:0000256" key="4">
    <source>
        <dbReference type="ARBA" id="ARBA00022679"/>
    </source>
</evidence>
<dbReference type="NCBIfam" id="TIGR00508">
    <property type="entry name" value="bioA"/>
    <property type="match status" value="1"/>
</dbReference>
<keyword evidence="9" id="KW-0479">Metal-binding</keyword>
<dbReference type="Pfam" id="PF00202">
    <property type="entry name" value="Aminotran_3"/>
    <property type="match status" value="1"/>
</dbReference>
<protein>
    <recommendedName>
        <fullName evidence="9 10">Multifunctional fusion protein</fullName>
    </recommendedName>
    <domain>
        <recommendedName>
            <fullName evidence="10">Adenosylmethionine-8-amino-7-oxononanoate aminotransferase</fullName>
            <ecNumber evidence="10">2.6.1.62</ecNumber>
        </recommendedName>
        <alternativeName>
            <fullName evidence="10">7,8-diamino-pelargonic acid aminotransferase</fullName>
        </alternativeName>
        <alternativeName>
            <fullName evidence="10">7,8-diaminononanoate synthase</fullName>
        </alternativeName>
        <alternativeName>
            <fullName evidence="10">Diaminopelargonic acid synthase</fullName>
            <shortName evidence="10">DANS</shortName>
            <shortName evidence="10">DAPA AT</shortName>
            <shortName evidence="10">DAPA aminotransferase</shortName>
        </alternativeName>
    </domain>
    <domain>
        <recommendedName>
            <fullName evidence="9">ATP-dependent dethiobiotin synthetase BioD</fullName>
            <ecNumber evidence="9">6.3.3.3</ecNumber>
        </recommendedName>
        <alternativeName>
            <fullName evidence="9">DTB synthetase</fullName>
        </alternativeName>
        <alternativeName>
            <fullName evidence="9">Dethiobiotin synthase</fullName>
            <shortName evidence="9">DTBS</shortName>
        </alternativeName>
    </domain>
</protein>
<dbReference type="PANTHER" id="PTHR42684">
    <property type="entry name" value="ADENOSYLMETHIONINE-8-AMINO-7-OXONONANOATE AMINOTRANSFERASE"/>
    <property type="match status" value="1"/>
</dbReference>
<dbReference type="Gene3D" id="3.90.1150.10">
    <property type="entry name" value="Aspartate Aminotransferase, domain 1"/>
    <property type="match status" value="1"/>
</dbReference>
<feature type="binding site" evidence="10">
    <location>
        <position position="515"/>
    </location>
    <ligand>
        <name>substrate</name>
    </ligand>
</feature>
<evidence type="ECO:0000256" key="3">
    <source>
        <dbReference type="ARBA" id="ARBA00022576"/>
    </source>
</evidence>
<dbReference type="BioCyc" id="DPIE1322246:BN4_RS17450-MONOMER"/>
<evidence type="ECO:0000256" key="10">
    <source>
        <dbReference type="HAMAP-Rule" id="MF_00834"/>
    </source>
</evidence>
<evidence type="ECO:0000256" key="7">
    <source>
        <dbReference type="ARBA" id="ARBA00022898"/>
    </source>
</evidence>
<dbReference type="InterPro" id="IPR005815">
    <property type="entry name" value="BioA"/>
</dbReference>
<dbReference type="HAMAP" id="MF_00336">
    <property type="entry name" value="BioD"/>
    <property type="match status" value="1"/>
</dbReference>
<evidence type="ECO:0000313" key="12">
    <source>
        <dbReference type="Proteomes" id="UP000011724"/>
    </source>
</evidence>
<comment type="cofactor">
    <cofactor evidence="1 10">
        <name>pyridoxal 5'-phosphate</name>
        <dbReference type="ChEBI" id="CHEBI:597326"/>
    </cofactor>
</comment>
<feature type="binding site" evidence="10">
    <location>
        <position position="547"/>
    </location>
    <ligand>
        <name>substrate</name>
    </ligand>
</feature>